<accession>A0A2P8Q2B0</accession>
<evidence type="ECO:0000313" key="2">
    <source>
        <dbReference type="Proteomes" id="UP000240429"/>
    </source>
</evidence>
<dbReference type="AlphaFoldDB" id="A0A2P8Q2B0"/>
<dbReference type="PANTHER" id="PTHR11941:SF54">
    <property type="entry name" value="ENOYL-COA HYDRATASE, MITOCHONDRIAL"/>
    <property type="match status" value="1"/>
</dbReference>
<sequence>MAYDLPALHVTVTAGVATVTLDNPPLNLSDGTLLPSLRRFVAQVRGDAEVRVIVFESADPDFFIAHGDMRFVTEPDVLAAAGAAAMAANPEAEVPPTLNLMQVVHEEVRSLPQVTIAKLTGLARGGGNEFLMALDMRFAAIGKAGQAQPEVLMGIMAGGGGTQYMTSLIGRARALELLLGAQLVDAELAERYGLVNRALPADEIDEFVASLARRIGALDSKIIAAVKTAVNAAATSITFEGLSTENSLLTPLFSADASALTHKLLAAGLQTREGERNLEAILNQF</sequence>
<dbReference type="GO" id="GO:0003824">
    <property type="term" value="F:catalytic activity"/>
    <property type="evidence" value="ECO:0007669"/>
    <property type="project" value="UniProtKB-ARBA"/>
</dbReference>
<dbReference type="InterPro" id="IPR029045">
    <property type="entry name" value="ClpP/crotonase-like_dom_sf"/>
</dbReference>
<dbReference type="Pfam" id="PF00378">
    <property type="entry name" value="ECH_1"/>
    <property type="match status" value="1"/>
</dbReference>
<dbReference type="CDD" id="cd06558">
    <property type="entry name" value="crotonase-like"/>
    <property type="match status" value="1"/>
</dbReference>
<protein>
    <submittedName>
        <fullName evidence="1">Enoyl-CoA hydratase</fullName>
    </submittedName>
</protein>
<keyword evidence="2" id="KW-1185">Reference proteome</keyword>
<dbReference type="GO" id="GO:0006635">
    <property type="term" value="P:fatty acid beta-oxidation"/>
    <property type="evidence" value="ECO:0007669"/>
    <property type="project" value="TreeGrafter"/>
</dbReference>
<dbReference type="EMBL" id="PYBJ01000019">
    <property type="protein sequence ID" value="PSM40394.1"/>
    <property type="molecule type" value="Genomic_DNA"/>
</dbReference>
<reference evidence="1 2" key="1">
    <citation type="submission" date="2018-03" db="EMBL/GenBank/DDBJ databases">
        <title>Streptomyces dioscori sp. nov., a novel endophytic actinobacterium isolated from bulbil of Dioscorea bulbifera L.</title>
        <authorList>
            <person name="Zhikuan W."/>
        </authorList>
    </citation>
    <scope>NUCLEOTIDE SEQUENCE [LARGE SCALE GENOMIC DNA]</scope>
    <source>
        <strain evidence="1 2">A217</strain>
    </source>
</reference>
<evidence type="ECO:0000313" key="1">
    <source>
        <dbReference type="EMBL" id="PSM40394.1"/>
    </source>
</evidence>
<proteinExistence type="predicted"/>
<dbReference type="Gene3D" id="3.90.226.10">
    <property type="entry name" value="2-enoyl-CoA Hydratase, Chain A, domain 1"/>
    <property type="match status" value="1"/>
</dbReference>
<name>A0A2P8Q2B0_9ACTN</name>
<comment type="caution">
    <text evidence="1">The sequence shown here is derived from an EMBL/GenBank/DDBJ whole genome shotgun (WGS) entry which is preliminary data.</text>
</comment>
<dbReference type="Proteomes" id="UP000240429">
    <property type="component" value="Unassembled WGS sequence"/>
</dbReference>
<dbReference type="PANTHER" id="PTHR11941">
    <property type="entry name" value="ENOYL-COA HYDRATASE-RELATED"/>
    <property type="match status" value="1"/>
</dbReference>
<dbReference type="OrthoDB" id="9775794at2"/>
<dbReference type="SUPFAM" id="SSF52096">
    <property type="entry name" value="ClpP/crotonase"/>
    <property type="match status" value="1"/>
</dbReference>
<organism evidence="1 2">
    <name type="scientific">Streptomyces dioscori</name>
    <dbReference type="NCBI Taxonomy" id="2109333"/>
    <lineage>
        <taxon>Bacteria</taxon>
        <taxon>Bacillati</taxon>
        <taxon>Actinomycetota</taxon>
        <taxon>Actinomycetes</taxon>
        <taxon>Kitasatosporales</taxon>
        <taxon>Streptomycetaceae</taxon>
        <taxon>Streptomyces</taxon>
        <taxon>Streptomyces aurantiacus group</taxon>
    </lineage>
</organism>
<dbReference type="RefSeq" id="WP_107019474.1">
    <property type="nucleotide sequence ID" value="NZ_KZ679048.1"/>
</dbReference>
<gene>
    <name evidence="1" type="ORF">C6Y14_27295</name>
</gene>
<dbReference type="InterPro" id="IPR001753">
    <property type="entry name" value="Enoyl-CoA_hydra/iso"/>
</dbReference>